<proteinExistence type="predicted"/>
<dbReference type="OrthoDB" id="5365583at2759"/>
<dbReference type="PANTHER" id="PTHR33129">
    <property type="entry name" value="PROTEIN KINASE DOMAIN-CONTAINING PROTEIN-RELATED"/>
    <property type="match status" value="1"/>
</dbReference>
<sequence>MEDLYYELWGQPLPVNKNYEVQVPVANYGLRPGYKIGMKLSRVGTFVPPEFRSKREKKVFTMMEVTAYLPCGVQKLLVRPQYDALRHKLIRAENTRWLGAGKSLIPAVRGKLDYEISGQPGTGKTFFLSYLLVCRLCARLPTVYRKDDQRFYLFDRASPGLEITLKQLSDLPPTQKRRLWVLTDEKIDDTHWYPKTLPWFVVLAASPNKTTASEQWHKERNPAKFYMSIWGWPEIFAAYCLEVSVYPTQDEINKLFTTFECLGPVPRTCFQTIIVSNDDEYNESLETYLSEIDRAIQKFILEGGRETIEQELHANSSHKITIMQPSKSGFSFTPRLITRWIAFRVYETALRHSQLESFRLYKNLSQQTNLRSAAGWFLESYVHEWFLFGGKFEADEMPVVNTMATPLVLNAVRAEKGLPEYFQTPEDLRCKVKGLNGRGINHAVLKKYFLPWSRNYPSIDGLLFQDPKTIVFFQITLAAQHEIKSPGVAVLLNTLPKTIKNVYFVFVVPEHCADHYSKAQLIPDSAAISPSMRTKLNVKQFRLVFREKEMQAVAVRGYRGGYDSEVEVFDDEDSD</sequence>
<name>A0A2T7A3J3_TUBBO</name>
<dbReference type="AlphaFoldDB" id="A0A2T7A3J3"/>
<reference evidence="1 2" key="1">
    <citation type="submission" date="2017-04" db="EMBL/GenBank/DDBJ databases">
        <title>Draft genome sequence of Tuber borchii Vittad., a whitish edible truffle.</title>
        <authorList>
            <consortium name="DOE Joint Genome Institute"/>
            <person name="Murat C."/>
            <person name="Kuo A."/>
            <person name="Barry K.W."/>
            <person name="Clum A."/>
            <person name="Dockter R.B."/>
            <person name="Fauchery L."/>
            <person name="Iotti M."/>
            <person name="Kohler A."/>
            <person name="Labutti K."/>
            <person name="Lindquist E.A."/>
            <person name="Lipzen A."/>
            <person name="Ohm R.A."/>
            <person name="Wang M."/>
            <person name="Grigoriev I.V."/>
            <person name="Zambonelli A."/>
            <person name="Martin F.M."/>
        </authorList>
    </citation>
    <scope>NUCLEOTIDE SEQUENCE [LARGE SCALE GENOMIC DNA]</scope>
    <source>
        <strain evidence="1 2">Tbo3840</strain>
    </source>
</reference>
<dbReference type="InterPro" id="IPR052980">
    <property type="entry name" value="Crinkler_effector"/>
</dbReference>
<evidence type="ECO:0000313" key="2">
    <source>
        <dbReference type="Proteomes" id="UP000244722"/>
    </source>
</evidence>
<evidence type="ECO:0008006" key="3">
    <source>
        <dbReference type="Google" id="ProtNLM"/>
    </source>
</evidence>
<evidence type="ECO:0000313" key="1">
    <source>
        <dbReference type="EMBL" id="PUU82311.1"/>
    </source>
</evidence>
<organism evidence="1 2">
    <name type="scientific">Tuber borchii</name>
    <name type="common">White truffle</name>
    <dbReference type="NCBI Taxonomy" id="42251"/>
    <lineage>
        <taxon>Eukaryota</taxon>
        <taxon>Fungi</taxon>
        <taxon>Dikarya</taxon>
        <taxon>Ascomycota</taxon>
        <taxon>Pezizomycotina</taxon>
        <taxon>Pezizomycetes</taxon>
        <taxon>Pezizales</taxon>
        <taxon>Tuberaceae</taxon>
        <taxon>Tuber</taxon>
    </lineage>
</organism>
<dbReference type="Proteomes" id="UP000244722">
    <property type="component" value="Unassembled WGS sequence"/>
</dbReference>
<dbReference type="PANTHER" id="PTHR33129:SF1">
    <property type="entry name" value="ATP-BINDING PROTEIN"/>
    <property type="match status" value="1"/>
</dbReference>
<keyword evidence="2" id="KW-1185">Reference proteome</keyword>
<gene>
    <name evidence="1" type="ORF">B9Z19DRAFT_1120916</name>
</gene>
<comment type="caution">
    <text evidence="1">The sequence shown here is derived from an EMBL/GenBank/DDBJ whole genome shotgun (WGS) entry which is preliminary data.</text>
</comment>
<accession>A0A2T7A3J3</accession>
<protein>
    <recommendedName>
        <fullName evidence="3">Crinkler (CRN) family protein</fullName>
    </recommendedName>
</protein>
<dbReference type="EMBL" id="NESQ01000030">
    <property type="protein sequence ID" value="PUU82311.1"/>
    <property type="molecule type" value="Genomic_DNA"/>
</dbReference>